<evidence type="ECO:0000313" key="2">
    <source>
        <dbReference type="EMBL" id="VAX08059.1"/>
    </source>
</evidence>
<feature type="transmembrane region" description="Helical" evidence="1">
    <location>
        <begin position="31"/>
        <end position="52"/>
    </location>
</feature>
<reference evidence="2" key="1">
    <citation type="submission" date="2018-06" db="EMBL/GenBank/DDBJ databases">
        <authorList>
            <person name="Zhirakovskaya E."/>
        </authorList>
    </citation>
    <scope>NUCLEOTIDE SEQUENCE</scope>
</reference>
<feature type="transmembrane region" description="Helical" evidence="1">
    <location>
        <begin position="5"/>
        <end position="25"/>
    </location>
</feature>
<gene>
    <name evidence="2" type="ORF">MNBD_ALPHA03-2072</name>
</gene>
<feature type="transmembrane region" description="Helical" evidence="1">
    <location>
        <begin position="73"/>
        <end position="93"/>
    </location>
</feature>
<sequence>MKQPVLGIAFTLLALCLTSLLYYLGVILFKINVVSFMVLLPIPFVFGSVIVLNMLQDSLFPGVRQPVKGLLKVSLALVTGIILANLFIAFSGLTTKELGSGPPTFEREIWLSSALLSITFPFLIFLADYFQFGGLLKKDNSQKP</sequence>
<keyword evidence="1" id="KW-1133">Transmembrane helix</keyword>
<name>A0A3B1APZ7_9ZZZZ</name>
<keyword evidence="1" id="KW-0472">Membrane</keyword>
<proteinExistence type="predicted"/>
<organism evidence="2">
    <name type="scientific">hydrothermal vent metagenome</name>
    <dbReference type="NCBI Taxonomy" id="652676"/>
    <lineage>
        <taxon>unclassified sequences</taxon>
        <taxon>metagenomes</taxon>
        <taxon>ecological metagenomes</taxon>
    </lineage>
</organism>
<protein>
    <submittedName>
        <fullName evidence="2">Uncharacterized protein</fullName>
    </submittedName>
</protein>
<dbReference type="AlphaFoldDB" id="A0A3B1APZ7"/>
<evidence type="ECO:0000256" key="1">
    <source>
        <dbReference type="SAM" id="Phobius"/>
    </source>
</evidence>
<accession>A0A3B1APZ7</accession>
<dbReference type="EMBL" id="UOFW01000232">
    <property type="protein sequence ID" value="VAX08059.1"/>
    <property type="molecule type" value="Genomic_DNA"/>
</dbReference>
<keyword evidence="1" id="KW-0812">Transmembrane</keyword>
<feature type="transmembrane region" description="Helical" evidence="1">
    <location>
        <begin position="109"/>
        <end position="130"/>
    </location>
</feature>